<organism evidence="3 4">
    <name type="scientific">Aerosticca soli</name>
    <dbReference type="NCBI Taxonomy" id="2010829"/>
    <lineage>
        <taxon>Bacteria</taxon>
        <taxon>Pseudomonadati</taxon>
        <taxon>Pseudomonadota</taxon>
        <taxon>Gammaproteobacteria</taxon>
        <taxon>Lysobacterales</taxon>
        <taxon>Rhodanobacteraceae</taxon>
        <taxon>Aerosticca</taxon>
    </lineage>
</organism>
<dbReference type="KEGG" id="rbd:ALSL_1181"/>
<dbReference type="RefSeq" id="WP_126537332.1">
    <property type="nucleotide sequence ID" value="NZ_AP018560.1"/>
</dbReference>
<proteinExistence type="predicted"/>
<keyword evidence="4" id="KW-1185">Reference proteome</keyword>
<sequence length="233" mass="25016">MPSRPHDIYASAPLRRLLDDELAALAPALQRCAGERALQIAAAPANPPALPMLGQWICLQQSGRCYDGDLIASTEAGLPFLDESFALVVLRHALEPARGRALLLGEAARVLMPGGMLALTGVHPLSGWLPWWLWRARRQRLSAQVPLGTCGWLRGADFSIERTRRVGPPWPGMARASGTHVLGGGYLLIARKRRPQTAPLRLPRRPLPEAGATGLATGAGRGVALQHGTEDHG</sequence>
<dbReference type="InterPro" id="IPR029063">
    <property type="entry name" value="SAM-dependent_MTases_sf"/>
</dbReference>
<dbReference type="EMBL" id="AP018560">
    <property type="protein sequence ID" value="BBD79840.1"/>
    <property type="molecule type" value="Genomic_DNA"/>
</dbReference>
<feature type="domain" description="Methyltransferase type 11" evidence="2">
    <location>
        <begin position="76"/>
        <end position="118"/>
    </location>
</feature>
<dbReference type="Proteomes" id="UP000270530">
    <property type="component" value="Chromosome"/>
</dbReference>
<gene>
    <name evidence="3" type="ORF">ALSL_1181</name>
</gene>
<dbReference type="Gene3D" id="3.40.50.150">
    <property type="entry name" value="Vaccinia Virus protein VP39"/>
    <property type="match status" value="1"/>
</dbReference>
<dbReference type="OrthoDB" id="5983563at2"/>
<protein>
    <recommendedName>
        <fullName evidence="2">Methyltransferase type 11 domain-containing protein</fullName>
    </recommendedName>
</protein>
<dbReference type="GO" id="GO:0008757">
    <property type="term" value="F:S-adenosylmethionine-dependent methyltransferase activity"/>
    <property type="evidence" value="ECO:0007669"/>
    <property type="project" value="InterPro"/>
</dbReference>
<dbReference type="InterPro" id="IPR013216">
    <property type="entry name" value="Methyltransf_11"/>
</dbReference>
<feature type="region of interest" description="Disordered" evidence="1">
    <location>
        <begin position="198"/>
        <end position="220"/>
    </location>
</feature>
<evidence type="ECO:0000313" key="4">
    <source>
        <dbReference type="Proteomes" id="UP000270530"/>
    </source>
</evidence>
<feature type="compositionally biased region" description="Low complexity" evidence="1">
    <location>
        <begin position="208"/>
        <end position="220"/>
    </location>
</feature>
<reference evidence="4" key="2">
    <citation type="submission" date="2018-06" db="EMBL/GenBank/DDBJ databases">
        <title>Genome sequence of Rhodanobacteraceae bacterium strain Dysh456.</title>
        <authorList>
            <person name="Fukui M."/>
        </authorList>
    </citation>
    <scope>NUCLEOTIDE SEQUENCE [LARGE SCALE GENOMIC DNA]</scope>
    <source>
        <strain evidence="4">Dysh456</strain>
    </source>
</reference>
<evidence type="ECO:0000259" key="2">
    <source>
        <dbReference type="Pfam" id="PF08241"/>
    </source>
</evidence>
<dbReference type="AlphaFoldDB" id="A0A2Z6E442"/>
<evidence type="ECO:0000313" key="3">
    <source>
        <dbReference type="EMBL" id="BBD79840.1"/>
    </source>
</evidence>
<name>A0A2Z6E442_9GAMM</name>
<evidence type="ECO:0000256" key="1">
    <source>
        <dbReference type="SAM" id="MobiDB-lite"/>
    </source>
</evidence>
<reference evidence="4" key="1">
    <citation type="submission" date="2018-04" db="EMBL/GenBank/DDBJ databases">
        <authorList>
            <person name="Watanabe M."/>
            <person name="Kojima H."/>
        </authorList>
    </citation>
    <scope>NUCLEOTIDE SEQUENCE [LARGE SCALE GENOMIC DNA]</scope>
    <source>
        <strain evidence="4">Dysh456</strain>
    </source>
</reference>
<dbReference type="SUPFAM" id="SSF53335">
    <property type="entry name" value="S-adenosyl-L-methionine-dependent methyltransferases"/>
    <property type="match status" value="1"/>
</dbReference>
<accession>A0A2Z6E442</accession>
<dbReference type="Pfam" id="PF08241">
    <property type="entry name" value="Methyltransf_11"/>
    <property type="match status" value="1"/>
</dbReference>